<evidence type="ECO:0000256" key="1">
    <source>
        <dbReference type="ARBA" id="ARBA00022603"/>
    </source>
</evidence>
<dbReference type="AlphaFoldDB" id="A0A067JJI7"/>
<dbReference type="OrthoDB" id="2410195at2759"/>
<dbReference type="Proteomes" id="UP000027138">
    <property type="component" value="Unassembled WGS sequence"/>
</dbReference>
<dbReference type="InterPro" id="IPR001077">
    <property type="entry name" value="COMT_C"/>
</dbReference>
<keyword evidence="3" id="KW-0949">S-adenosyl-L-methionine</keyword>
<keyword evidence="1" id="KW-0489">Methyltransferase</keyword>
<dbReference type="InterPro" id="IPR036390">
    <property type="entry name" value="WH_DNA-bd_sf"/>
</dbReference>
<sequence>MTLSDLITALSIHPTKAHCFPRLMRILVHSGFFAIAKIEENGQESEGYVLPKATELLVNENPSSVTPFLLVSLDPVLTGPWYYLSTRLLNGDQTPFHTSHGKALWEYAEDNPNLNNLFNKSMASDARLVMSIMIKECKEVFDGMKSLTDVGGGPGTMATGLADAFPHLDCVVFDLPHVVAGLQDGNNLKFVGGSMFEEIPPADAILLKWILHDWSDEECIKILKKCKEAIKGRKGGKLIIVDMVMGTQKQNNDSIETQLFFDMMMMVLFNGKERNKEEWAKLFSDAGFSDYKITHKLGLRSVIEVYP</sequence>
<dbReference type="SUPFAM" id="SSF53335">
    <property type="entry name" value="S-adenosyl-L-methionine-dependent methyltransferases"/>
    <property type="match status" value="1"/>
</dbReference>
<evidence type="ECO:0000259" key="5">
    <source>
        <dbReference type="Pfam" id="PF00891"/>
    </source>
</evidence>
<proteinExistence type="predicted"/>
<evidence type="ECO:0000313" key="7">
    <source>
        <dbReference type="Proteomes" id="UP000027138"/>
    </source>
</evidence>
<dbReference type="InterPro" id="IPR016461">
    <property type="entry name" value="COMT-like"/>
</dbReference>
<dbReference type="EMBL" id="KK915137">
    <property type="protein sequence ID" value="KDP24057.1"/>
    <property type="molecule type" value="Genomic_DNA"/>
</dbReference>
<evidence type="ECO:0000256" key="3">
    <source>
        <dbReference type="ARBA" id="ARBA00022691"/>
    </source>
</evidence>
<organism evidence="6 7">
    <name type="scientific">Jatropha curcas</name>
    <name type="common">Barbados nut</name>
    <dbReference type="NCBI Taxonomy" id="180498"/>
    <lineage>
        <taxon>Eukaryota</taxon>
        <taxon>Viridiplantae</taxon>
        <taxon>Streptophyta</taxon>
        <taxon>Embryophyta</taxon>
        <taxon>Tracheophyta</taxon>
        <taxon>Spermatophyta</taxon>
        <taxon>Magnoliopsida</taxon>
        <taxon>eudicotyledons</taxon>
        <taxon>Gunneridae</taxon>
        <taxon>Pentapetalae</taxon>
        <taxon>rosids</taxon>
        <taxon>fabids</taxon>
        <taxon>Malpighiales</taxon>
        <taxon>Euphorbiaceae</taxon>
        <taxon>Crotonoideae</taxon>
        <taxon>Jatropheae</taxon>
        <taxon>Jatropha</taxon>
    </lineage>
</organism>
<dbReference type="PANTHER" id="PTHR11746">
    <property type="entry name" value="O-METHYLTRANSFERASE"/>
    <property type="match status" value="1"/>
</dbReference>
<dbReference type="GO" id="GO:0008171">
    <property type="term" value="F:O-methyltransferase activity"/>
    <property type="evidence" value="ECO:0007669"/>
    <property type="project" value="InterPro"/>
</dbReference>
<dbReference type="CDD" id="cd02440">
    <property type="entry name" value="AdoMet_MTases"/>
    <property type="match status" value="1"/>
</dbReference>
<dbReference type="FunFam" id="3.40.50.150:FF:000057">
    <property type="entry name" value="O-methyltransferase ZRP4"/>
    <property type="match status" value="1"/>
</dbReference>
<accession>A0A067JJI7</accession>
<keyword evidence="2" id="KW-0808">Transferase</keyword>
<dbReference type="Pfam" id="PF00891">
    <property type="entry name" value="Methyltransf_2"/>
    <property type="match status" value="1"/>
</dbReference>
<dbReference type="InterPro" id="IPR029063">
    <property type="entry name" value="SAM-dependent_MTases_sf"/>
</dbReference>
<dbReference type="Gene3D" id="3.40.50.150">
    <property type="entry name" value="Vaccinia Virus protein VP39"/>
    <property type="match status" value="1"/>
</dbReference>
<feature type="active site" description="Proton acceptor" evidence="4">
    <location>
        <position position="212"/>
    </location>
</feature>
<dbReference type="InterPro" id="IPR036388">
    <property type="entry name" value="WH-like_DNA-bd_sf"/>
</dbReference>
<keyword evidence="7" id="KW-1185">Reference proteome</keyword>
<gene>
    <name evidence="6" type="ORF">JCGZ_25714</name>
</gene>
<evidence type="ECO:0000313" key="6">
    <source>
        <dbReference type="EMBL" id="KDP24057.1"/>
    </source>
</evidence>
<dbReference type="SUPFAM" id="SSF46785">
    <property type="entry name" value="Winged helix' DNA-binding domain"/>
    <property type="match status" value="1"/>
</dbReference>
<dbReference type="GO" id="GO:0032259">
    <property type="term" value="P:methylation"/>
    <property type="evidence" value="ECO:0007669"/>
    <property type="project" value="UniProtKB-KW"/>
</dbReference>
<reference evidence="6 7" key="1">
    <citation type="journal article" date="2014" name="PLoS ONE">
        <title>Global Analysis of Gene Expression Profiles in Physic Nut (Jatropha curcas L.) Seedlings Exposed to Salt Stress.</title>
        <authorList>
            <person name="Zhang L."/>
            <person name="Zhang C."/>
            <person name="Wu P."/>
            <person name="Chen Y."/>
            <person name="Li M."/>
            <person name="Jiang H."/>
            <person name="Wu G."/>
        </authorList>
    </citation>
    <scope>NUCLEOTIDE SEQUENCE [LARGE SCALE GENOMIC DNA]</scope>
    <source>
        <strain evidence="7">cv. GZQX0401</strain>
        <tissue evidence="6">Young leaves</tissue>
    </source>
</reference>
<protein>
    <recommendedName>
        <fullName evidence="5">O-methyltransferase C-terminal domain-containing protein</fullName>
    </recommendedName>
</protein>
<name>A0A067JJI7_JATCU</name>
<feature type="domain" description="O-methyltransferase C-terminal" evidence="5">
    <location>
        <begin position="81"/>
        <end position="289"/>
    </location>
</feature>
<dbReference type="Gene3D" id="1.10.10.10">
    <property type="entry name" value="Winged helix-like DNA-binding domain superfamily/Winged helix DNA-binding domain"/>
    <property type="match status" value="1"/>
</dbReference>
<evidence type="ECO:0000256" key="2">
    <source>
        <dbReference type="ARBA" id="ARBA00022679"/>
    </source>
</evidence>
<dbReference type="PIRSF" id="PIRSF005739">
    <property type="entry name" value="O-mtase"/>
    <property type="match status" value="1"/>
</dbReference>
<evidence type="ECO:0000256" key="4">
    <source>
        <dbReference type="PIRSR" id="PIRSR005739-1"/>
    </source>
</evidence>
<dbReference type="PROSITE" id="PS51683">
    <property type="entry name" value="SAM_OMT_II"/>
    <property type="match status" value="1"/>
</dbReference>